<evidence type="ECO:0000256" key="2">
    <source>
        <dbReference type="SAM" id="Phobius"/>
    </source>
</evidence>
<protein>
    <submittedName>
        <fullName evidence="3">Uncharacterized protein</fullName>
    </submittedName>
</protein>
<proteinExistence type="predicted"/>
<name>A0A3D8T385_9EURO</name>
<feature type="transmembrane region" description="Helical" evidence="2">
    <location>
        <begin position="74"/>
        <end position="93"/>
    </location>
</feature>
<dbReference type="GeneID" id="38110705"/>
<evidence type="ECO:0000313" key="4">
    <source>
        <dbReference type="Proteomes" id="UP000256690"/>
    </source>
</evidence>
<dbReference type="RefSeq" id="XP_026608196.1">
    <property type="nucleotide sequence ID" value="XM_026742351.1"/>
</dbReference>
<keyword evidence="2" id="KW-0472">Membrane</keyword>
<evidence type="ECO:0000313" key="3">
    <source>
        <dbReference type="EMBL" id="RDW93013.1"/>
    </source>
</evidence>
<dbReference type="OrthoDB" id="4496655at2759"/>
<dbReference type="Proteomes" id="UP000256690">
    <property type="component" value="Unassembled WGS sequence"/>
</dbReference>
<keyword evidence="2" id="KW-1133">Transmembrane helix</keyword>
<comment type="caution">
    <text evidence="3">The sequence shown here is derived from an EMBL/GenBank/DDBJ whole genome shotgun (WGS) entry which is preliminary data.</text>
</comment>
<accession>A0A3D8T385</accession>
<keyword evidence="4" id="KW-1185">Reference proteome</keyword>
<dbReference type="AlphaFoldDB" id="A0A3D8T385"/>
<keyword evidence="2" id="KW-0812">Transmembrane</keyword>
<dbReference type="EMBL" id="PVWQ01000001">
    <property type="protein sequence ID" value="RDW93013.1"/>
    <property type="molecule type" value="Genomic_DNA"/>
</dbReference>
<reference evidence="3 4" key="1">
    <citation type="journal article" date="2018" name="IMA Fungus">
        <title>IMA Genome-F 9: Draft genome sequence of Annulohypoxylon stygium, Aspergillus mulundensis, Berkeleyomyces basicola (syn. Thielaviopsis basicola), Ceratocystis smalleyi, two Cercospora beticola strains, Coleophoma cylindrospora, Fusarium fracticaudum, Phialophora cf. hyalina, and Morchella septimelata.</title>
        <authorList>
            <person name="Wingfield B.D."/>
            <person name="Bills G.F."/>
            <person name="Dong Y."/>
            <person name="Huang W."/>
            <person name="Nel W.J."/>
            <person name="Swalarsk-Parry B.S."/>
            <person name="Vaghefi N."/>
            <person name="Wilken P.M."/>
            <person name="An Z."/>
            <person name="de Beer Z.W."/>
            <person name="De Vos L."/>
            <person name="Chen L."/>
            <person name="Duong T.A."/>
            <person name="Gao Y."/>
            <person name="Hammerbacher A."/>
            <person name="Kikkert J.R."/>
            <person name="Li Y."/>
            <person name="Li H."/>
            <person name="Li K."/>
            <person name="Li Q."/>
            <person name="Liu X."/>
            <person name="Ma X."/>
            <person name="Naidoo K."/>
            <person name="Pethybridge S.J."/>
            <person name="Sun J."/>
            <person name="Steenkamp E.T."/>
            <person name="van der Nest M.A."/>
            <person name="van Wyk S."/>
            <person name="Wingfield M.J."/>
            <person name="Xiong C."/>
            <person name="Yue Q."/>
            <person name="Zhang X."/>
        </authorList>
    </citation>
    <scope>NUCLEOTIDE SEQUENCE [LARGE SCALE GENOMIC DNA]</scope>
    <source>
        <strain evidence="3 4">DSM 5745</strain>
    </source>
</reference>
<evidence type="ECO:0000256" key="1">
    <source>
        <dbReference type="SAM" id="MobiDB-lite"/>
    </source>
</evidence>
<organism evidence="3 4">
    <name type="scientific">Aspergillus mulundensis</name>
    <dbReference type="NCBI Taxonomy" id="1810919"/>
    <lineage>
        <taxon>Eukaryota</taxon>
        <taxon>Fungi</taxon>
        <taxon>Dikarya</taxon>
        <taxon>Ascomycota</taxon>
        <taxon>Pezizomycotina</taxon>
        <taxon>Eurotiomycetes</taxon>
        <taxon>Eurotiomycetidae</taxon>
        <taxon>Eurotiales</taxon>
        <taxon>Aspergillaceae</taxon>
        <taxon>Aspergillus</taxon>
        <taxon>Aspergillus subgen. Nidulantes</taxon>
    </lineage>
</organism>
<feature type="transmembrane region" description="Helical" evidence="2">
    <location>
        <begin position="100"/>
        <end position="119"/>
    </location>
</feature>
<sequence>MPPSSIITTPLSILLLSAWTGTALIFTALNAVIASTTALETIGSTSLFTYLLCRLYVAFTSRESTSLPRTLTNAYTHSRTAAITLLVFAAAWLHQLYQRVLMLMVVTFFTIGLSIIMHLDKVASAAGGKLVVADGAGPVPMPMRMSGTEAFKKEFGFEELETELEVDFANVFESMPTGLLLWGGLMLWVGFLSLGVYLLWVGYRAVKGVFGEYDAPAPTIMAPAVELRPVRAADAADSIGVRGGKPGNPGPGLQTAQGAEGAYSAQRLPALYEAQGGQAFDAPRNHNVAASQAAAPIRNDAGPGFWISWG</sequence>
<feature type="transmembrane region" description="Helical" evidence="2">
    <location>
        <begin position="179"/>
        <end position="200"/>
    </location>
</feature>
<gene>
    <name evidence="3" type="ORF">DSM5745_00335</name>
</gene>
<feature type="region of interest" description="Disordered" evidence="1">
    <location>
        <begin position="239"/>
        <end position="259"/>
    </location>
</feature>